<dbReference type="EMBL" id="CP014639">
    <property type="protein sequence ID" value="ANH78183.1"/>
    <property type="molecule type" value="Genomic_DNA"/>
</dbReference>
<dbReference type="GO" id="GO:0006166">
    <property type="term" value="P:purine ribonucleoside salvage"/>
    <property type="evidence" value="ECO:0007669"/>
    <property type="project" value="TreeGrafter"/>
</dbReference>
<accession>A0A1A9HVQ3</accession>
<dbReference type="GO" id="GO:0008973">
    <property type="term" value="F:phosphopentomutase activity"/>
    <property type="evidence" value="ECO:0007669"/>
    <property type="project" value="TreeGrafter"/>
</dbReference>
<dbReference type="InterPro" id="IPR005841">
    <property type="entry name" value="Alpha-D-phosphohexomutase_SF"/>
</dbReference>
<evidence type="ECO:0000259" key="9">
    <source>
        <dbReference type="Pfam" id="PF02878"/>
    </source>
</evidence>
<feature type="domain" description="Alpha-D-phosphohexomutase alpha/beta/alpha" evidence="11">
    <location>
        <begin position="333"/>
        <end position="457"/>
    </location>
</feature>
<dbReference type="Pfam" id="PF00408">
    <property type="entry name" value="PGM_PMM_IV"/>
    <property type="match status" value="1"/>
</dbReference>
<dbReference type="InterPro" id="IPR005844">
    <property type="entry name" value="A-D-PHexomutase_a/b/a-I"/>
</dbReference>
<dbReference type="KEGG" id="csaz:Cs308_0007"/>
<evidence type="ECO:0000256" key="1">
    <source>
        <dbReference type="ARBA" id="ARBA00001946"/>
    </source>
</evidence>
<evidence type="ECO:0000259" key="10">
    <source>
        <dbReference type="Pfam" id="PF02879"/>
    </source>
</evidence>
<dbReference type="SUPFAM" id="SSF55957">
    <property type="entry name" value="Phosphoglucomutase, C-terminal domain"/>
    <property type="match status" value="1"/>
</dbReference>
<keyword evidence="6" id="KW-0413">Isomerase</keyword>
<name>A0A1A9HVQ3_9CHLA</name>
<evidence type="ECO:0000259" key="8">
    <source>
        <dbReference type="Pfam" id="PF00408"/>
    </source>
</evidence>
<dbReference type="PANTHER" id="PTHR45745:SF1">
    <property type="entry name" value="PHOSPHOGLUCOMUTASE 2B-RELATED"/>
    <property type="match status" value="1"/>
</dbReference>
<dbReference type="Proteomes" id="UP000078162">
    <property type="component" value="Chromosome"/>
</dbReference>
<dbReference type="PATRIC" id="fig|1806891.3.peg.7"/>
<comment type="similarity">
    <text evidence="2 7">Belongs to the phosphohexose mutase family.</text>
</comment>
<dbReference type="STRING" id="1806891.Cs308_0007"/>
<dbReference type="Gene3D" id="3.40.120.10">
    <property type="entry name" value="Alpha-D-Glucose-1,6-Bisphosphate, subunit A, domain 3"/>
    <property type="match status" value="3"/>
</dbReference>
<dbReference type="InterPro" id="IPR016055">
    <property type="entry name" value="A-D-PHexomutase_a/b/a-I/II/III"/>
</dbReference>
<dbReference type="InterPro" id="IPR036900">
    <property type="entry name" value="A-D-PHexomutase_C_sf"/>
</dbReference>
<gene>
    <name evidence="12" type="ORF">Cs308_0007</name>
</gene>
<dbReference type="GO" id="GO:0005975">
    <property type="term" value="P:carbohydrate metabolic process"/>
    <property type="evidence" value="ECO:0007669"/>
    <property type="project" value="InterPro"/>
</dbReference>
<dbReference type="InterPro" id="IPR005846">
    <property type="entry name" value="A-D-PHexomutase_a/b/a-III"/>
</dbReference>
<evidence type="ECO:0000256" key="3">
    <source>
        <dbReference type="ARBA" id="ARBA00022553"/>
    </source>
</evidence>
<sequence length="598" mass="67814">MKLLKQRIEALYDTITAKNILFWLSGDFPEQDKKEITQLLDQNPQYLKELFSTTLVFGTGGLRSPMGIGTNRMNTFTVRRATQGLAQVLRSHQRHVEDMPCVVIGYDTRHHSLEFAHETAKVLAGNGCKALLFKNPEPLALTSFTVRQESATAGVMITASHNPPEYNGYKVYMASGGQILPTLAEEIVKVCAQVETIFSVDSIEDPKIRILGEEYETAYIDTVRKLQLYPADNRRSGKTLHLSYSPLHGTGVSILPRVLKDWGFLLVKLVEEQALPDGDFPTVRLPNPEDPEALALGIKQLMANKDDIFIATDPDTDRVGVVCLDEGLPYRFNGNQIACLLADHILGAWSQQRQLDKEDKIVKSVVTTEMLTAIAQHYHADIVNVETGFKYIGEKIELWRHSPMRFVFGAEESYGYLYGTHVEDKDAIIASAIVAEAALQQKLLGKTLRDALLELYETHGYFANKTESFVFSEQHHKEEMREKLSRFEKQITNFTSLGNYKIEKFENYSKSLGMHMLSGTTYSLELPRTSMLCYYFSGGARIIIRPSGTEPKVKFYFEVVHKYSEPTTDKHLQKQREKESFETLDLFITDFKEKFSTL</sequence>
<evidence type="ECO:0000256" key="2">
    <source>
        <dbReference type="ARBA" id="ARBA00010231"/>
    </source>
</evidence>
<dbReference type="OrthoDB" id="9806956at2"/>
<dbReference type="InterPro" id="IPR005843">
    <property type="entry name" value="A-D-PHexomutase_C"/>
</dbReference>
<organism evidence="12 13">
    <name type="scientific">Candidatus Chlamydia sanziniae</name>
    <dbReference type="NCBI Taxonomy" id="1806891"/>
    <lineage>
        <taxon>Bacteria</taxon>
        <taxon>Pseudomonadati</taxon>
        <taxon>Chlamydiota</taxon>
        <taxon>Chlamydiia</taxon>
        <taxon>Chlamydiales</taxon>
        <taxon>Chlamydiaceae</taxon>
        <taxon>Chlamydia/Chlamydophila group</taxon>
        <taxon>Chlamydia</taxon>
    </lineage>
</organism>
<feature type="domain" description="Alpha-D-phosphohexomutase alpha/beta/alpha" evidence="9">
    <location>
        <begin position="56"/>
        <end position="193"/>
    </location>
</feature>
<feature type="domain" description="Alpha-D-phosphohexomutase alpha/beta/alpha" evidence="10">
    <location>
        <begin position="219"/>
        <end position="325"/>
    </location>
</feature>
<reference evidence="12 13" key="1">
    <citation type="submission" date="2016-03" db="EMBL/GenBank/DDBJ databases">
        <title>Culture-independent genomics supports pathogen discovery for uncultivable bacteria within the genus Chlamydia.</title>
        <authorList>
            <person name="Taylor-Brown A."/>
            <person name="Bachmann N.L."/>
            <person name="Borel N."/>
            <person name="Polkinghorne A."/>
        </authorList>
    </citation>
    <scope>NUCLEOTIDE SEQUENCE [LARGE SCALE GENOMIC DNA]</scope>
    <source>
        <strain evidence="12 13">2742-308</strain>
    </source>
</reference>
<evidence type="ECO:0000256" key="6">
    <source>
        <dbReference type="ARBA" id="ARBA00023235"/>
    </source>
</evidence>
<dbReference type="Pfam" id="PF02880">
    <property type="entry name" value="PGM_PMM_III"/>
    <property type="match status" value="1"/>
</dbReference>
<keyword evidence="5 7" id="KW-0460">Magnesium</keyword>
<dbReference type="GO" id="GO:0000287">
    <property type="term" value="F:magnesium ion binding"/>
    <property type="evidence" value="ECO:0007669"/>
    <property type="project" value="InterPro"/>
</dbReference>
<dbReference type="Pfam" id="PF02879">
    <property type="entry name" value="PGM_PMM_II"/>
    <property type="match status" value="1"/>
</dbReference>
<evidence type="ECO:0000256" key="7">
    <source>
        <dbReference type="RuleBase" id="RU004326"/>
    </source>
</evidence>
<dbReference type="CDD" id="cd05799">
    <property type="entry name" value="PGM2"/>
    <property type="match status" value="1"/>
</dbReference>
<evidence type="ECO:0000313" key="13">
    <source>
        <dbReference type="Proteomes" id="UP000078162"/>
    </source>
</evidence>
<keyword evidence="3" id="KW-0597">Phosphoprotein</keyword>
<dbReference type="AlphaFoldDB" id="A0A1A9HVQ3"/>
<dbReference type="InterPro" id="IPR016066">
    <property type="entry name" value="A-D-PHexomutase_CS"/>
</dbReference>
<evidence type="ECO:0000256" key="5">
    <source>
        <dbReference type="ARBA" id="ARBA00022842"/>
    </source>
</evidence>
<evidence type="ECO:0000256" key="4">
    <source>
        <dbReference type="ARBA" id="ARBA00022723"/>
    </source>
</evidence>
<keyword evidence="4 7" id="KW-0479">Metal-binding</keyword>
<evidence type="ECO:0000259" key="11">
    <source>
        <dbReference type="Pfam" id="PF02880"/>
    </source>
</evidence>
<protein>
    <submittedName>
        <fullName evidence="12">Phosphomannomutase</fullName>
    </submittedName>
</protein>
<dbReference type="PROSITE" id="PS00710">
    <property type="entry name" value="PGM_PMM"/>
    <property type="match status" value="1"/>
</dbReference>
<feature type="domain" description="Alpha-D-phosphohexomutase C-terminal" evidence="8">
    <location>
        <begin position="537"/>
        <end position="560"/>
    </location>
</feature>
<comment type="cofactor">
    <cofactor evidence="1">
        <name>Mg(2+)</name>
        <dbReference type="ChEBI" id="CHEBI:18420"/>
    </cofactor>
</comment>
<keyword evidence="13" id="KW-1185">Reference proteome</keyword>
<proteinExistence type="inferred from homology"/>
<dbReference type="Pfam" id="PF02878">
    <property type="entry name" value="PGM_PMM_I"/>
    <property type="match status" value="1"/>
</dbReference>
<dbReference type="Gene3D" id="3.30.310.50">
    <property type="entry name" value="Alpha-D-phosphohexomutase, C-terminal domain"/>
    <property type="match status" value="1"/>
</dbReference>
<dbReference type="SUPFAM" id="SSF53738">
    <property type="entry name" value="Phosphoglucomutase, first 3 domains"/>
    <property type="match status" value="3"/>
</dbReference>
<dbReference type="RefSeq" id="WP_066481126.1">
    <property type="nucleotide sequence ID" value="NZ_CP014639.1"/>
</dbReference>
<dbReference type="InterPro" id="IPR005845">
    <property type="entry name" value="A-D-PHexomutase_a/b/a-II"/>
</dbReference>
<evidence type="ECO:0000313" key="12">
    <source>
        <dbReference type="EMBL" id="ANH78183.1"/>
    </source>
</evidence>
<dbReference type="PANTHER" id="PTHR45745">
    <property type="entry name" value="PHOSPHOMANNOMUTASE 45A"/>
    <property type="match status" value="1"/>
</dbReference>
<dbReference type="PRINTS" id="PR00509">
    <property type="entry name" value="PGMPMM"/>
</dbReference>